<reference evidence="2" key="1">
    <citation type="submission" date="2021-02" db="EMBL/GenBank/DDBJ databases">
        <authorList>
            <person name="Nowell W R."/>
        </authorList>
    </citation>
    <scope>NUCLEOTIDE SEQUENCE</scope>
</reference>
<dbReference type="AlphaFoldDB" id="A0A815KXA7"/>
<protein>
    <submittedName>
        <fullName evidence="2">Uncharacterized protein</fullName>
    </submittedName>
</protein>
<evidence type="ECO:0000313" key="3">
    <source>
        <dbReference type="Proteomes" id="UP000663828"/>
    </source>
</evidence>
<evidence type="ECO:0000313" key="1">
    <source>
        <dbReference type="EMBL" id="CAF1341113.1"/>
    </source>
</evidence>
<dbReference type="EMBL" id="CAJNOJ010000327">
    <property type="protein sequence ID" value="CAF1401565.1"/>
    <property type="molecule type" value="Genomic_DNA"/>
</dbReference>
<proteinExistence type="predicted"/>
<organism evidence="2 4">
    <name type="scientific">Adineta ricciae</name>
    <name type="common">Rotifer</name>
    <dbReference type="NCBI Taxonomy" id="249248"/>
    <lineage>
        <taxon>Eukaryota</taxon>
        <taxon>Metazoa</taxon>
        <taxon>Spiralia</taxon>
        <taxon>Gnathifera</taxon>
        <taxon>Rotifera</taxon>
        <taxon>Eurotatoria</taxon>
        <taxon>Bdelloidea</taxon>
        <taxon>Adinetida</taxon>
        <taxon>Adinetidae</taxon>
        <taxon>Adineta</taxon>
    </lineage>
</organism>
<name>A0A815KXA7_ADIRI</name>
<comment type="caution">
    <text evidence="2">The sequence shown here is derived from an EMBL/GenBank/DDBJ whole genome shotgun (WGS) entry which is preliminary data.</text>
</comment>
<gene>
    <name evidence="2" type="ORF">EDS130_LOCUS36043</name>
    <name evidence="1" type="ORF">XAT740_LOCUS30960</name>
</gene>
<dbReference type="Proteomes" id="UP000663852">
    <property type="component" value="Unassembled WGS sequence"/>
</dbReference>
<keyword evidence="3" id="KW-1185">Reference proteome</keyword>
<sequence length="324" mass="37750">MTKETSEINSRWYFNKFKSVRNPKGIAEKKNKTLLVQHPNSAKSSKTNTNSEDFLSTSSHSLTTTVLLKDLKENVSSRRTSFTTTSTNNDQRCQRSFSSNSNAIERETCSVLGPEICTDCLQIQTRSQLSPQVLSRNQLNQQLKVLALRRFIQNSSKLSDEDLIKMINENQIKFQEKYSNEIEKKILTDDQYFDDLANLLNRYSNYSSPYYFTNLKDFQRKYQSNKYQRLYLHETPSPISSNPLFNHKSLEKFDISKKYSFMKKASTIKPNVKSSIPIFISSEQKDPLHLKYRSLQDYSPNLHIYQKTEQISTEKSLIGTKYLQ</sequence>
<evidence type="ECO:0000313" key="4">
    <source>
        <dbReference type="Proteomes" id="UP000663852"/>
    </source>
</evidence>
<dbReference type="OrthoDB" id="10021769at2759"/>
<evidence type="ECO:0000313" key="2">
    <source>
        <dbReference type="EMBL" id="CAF1401565.1"/>
    </source>
</evidence>
<accession>A0A815KXA7</accession>
<dbReference type="Proteomes" id="UP000663828">
    <property type="component" value="Unassembled WGS sequence"/>
</dbReference>
<dbReference type="EMBL" id="CAJNOR010002788">
    <property type="protein sequence ID" value="CAF1341113.1"/>
    <property type="molecule type" value="Genomic_DNA"/>
</dbReference>